<evidence type="ECO:0000313" key="1">
    <source>
        <dbReference type="Proteomes" id="UP000887574"/>
    </source>
</evidence>
<protein>
    <submittedName>
        <fullName evidence="2">RRM domain-containing protein</fullName>
    </submittedName>
</protein>
<dbReference type="AlphaFoldDB" id="A0A915DBW9"/>
<dbReference type="GO" id="GO:0003676">
    <property type="term" value="F:nucleic acid binding"/>
    <property type="evidence" value="ECO:0007669"/>
    <property type="project" value="InterPro"/>
</dbReference>
<dbReference type="Gene3D" id="3.30.70.330">
    <property type="match status" value="1"/>
</dbReference>
<keyword evidence="1" id="KW-1185">Reference proteome</keyword>
<accession>A0A915DBW9</accession>
<dbReference type="InterPro" id="IPR035979">
    <property type="entry name" value="RBD_domain_sf"/>
</dbReference>
<dbReference type="InterPro" id="IPR012677">
    <property type="entry name" value="Nucleotide-bd_a/b_plait_sf"/>
</dbReference>
<organism evidence="1 2">
    <name type="scientific">Ditylenchus dipsaci</name>
    <dbReference type="NCBI Taxonomy" id="166011"/>
    <lineage>
        <taxon>Eukaryota</taxon>
        <taxon>Metazoa</taxon>
        <taxon>Ecdysozoa</taxon>
        <taxon>Nematoda</taxon>
        <taxon>Chromadorea</taxon>
        <taxon>Rhabditida</taxon>
        <taxon>Tylenchina</taxon>
        <taxon>Tylenchomorpha</taxon>
        <taxon>Sphaerularioidea</taxon>
        <taxon>Anguinidae</taxon>
        <taxon>Anguininae</taxon>
        <taxon>Ditylenchus</taxon>
    </lineage>
</organism>
<evidence type="ECO:0000313" key="2">
    <source>
        <dbReference type="WBParaSite" id="jg18281"/>
    </source>
</evidence>
<dbReference type="Proteomes" id="UP000887574">
    <property type="component" value="Unplaced"/>
</dbReference>
<proteinExistence type="predicted"/>
<reference evidence="2" key="1">
    <citation type="submission" date="2022-11" db="UniProtKB">
        <authorList>
            <consortium name="WormBaseParasite"/>
        </authorList>
    </citation>
    <scope>IDENTIFICATION</scope>
</reference>
<dbReference type="WBParaSite" id="jg18281">
    <property type="protein sequence ID" value="jg18281"/>
    <property type="gene ID" value="jg18281"/>
</dbReference>
<sequence>MNLPTEMPVLVQLKNVPPKATICQIFSLFSDLNYEPEEITLMERRRDSVFFEMVRLDLAYRAVQLSGRLMLSHSILVAHATFKELLKFRADNKGVPMDNSCYVPLPSPLLCPPSFSGSTGFVDYNDQILHMLSSTNLREESFSPAKQRKWR</sequence>
<dbReference type="SUPFAM" id="SSF54928">
    <property type="entry name" value="RNA-binding domain, RBD"/>
    <property type="match status" value="1"/>
</dbReference>
<name>A0A915DBW9_9BILA</name>